<comment type="caution">
    <text evidence="2">The sequence shown here is derived from an EMBL/GenBank/DDBJ whole genome shotgun (WGS) entry which is preliminary data.</text>
</comment>
<keyword evidence="1" id="KW-0472">Membrane</keyword>
<name>A0A4Q7YGJ0_9BACT</name>
<gene>
    <name evidence="2" type="ORF">BDD14_5498</name>
</gene>
<dbReference type="EMBL" id="SHKW01000002">
    <property type="protein sequence ID" value="RZU35449.1"/>
    <property type="molecule type" value="Genomic_DNA"/>
</dbReference>
<dbReference type="AlphaFoldDB" id="A0A4Q7YGJ0"/>
<organism evidence="2 3">
    <name type="scientific">Edaphobacter modestus</name>
    <dbReference type="NCBI Taxonomy" id="388466"/>
    <lineage>
        <taxon>Bacteria</taxon>
        <taxon>Pseudomonadati</taxon>
        <taxon>Acidobacteriota</taxon>
        <taxon>Terriglobia</taxon>
        <taxon>Terriglobales</taxon>
        <taxon>Acidobacteriaceae</taxon>
        <taxon>Edaphobacter</taxon>
    </lineage>
</organism>
<evidence type="ECO:0000313" key="2">
    <source>
        <dbReference type="EMBL" id="RZU35449.1"/>
    </source>
</evidence>
<keyword evidence="1" id="KW-0812">Transmembrane</keyword>
<dbReference type="RefSeq" id="WP_130423721.1">
    <property type="nucleotide sequence ID" value="NZ_SHKW01000002.1"/>
</dbReference>
<dbReference type="Proteomes" id="UP000292958">
    <property type="component" value="Unassembled WGS sequence"/>
</dbReference>
<sequence length="241" mass="27929">MRLIIERAGLLLLVFACASALHYYGGLRYEAAWLIGGAFSLVAIWLYILKDLATFKPYRLVIGINYDGLWEDLKLAPTDGPKFENFTFTALSAAIFARSDDRDYSTKLDLYKQIPCGAATWTPGIGEIRNGPKFFFRPVRDGYQFGIHVQDERWKLHSAQLAPMLRDLPLSYGNDVVLGLLPYGYMPEHTRHWNETISLWYGFDRKQRQWKKRLQDHGWTYNEDDPTHIKHRYLGIGYSDV</sequence>
<protein>
    <submittedName>
        <fullName evidence="2">Uncharacterized protein</fullName>
    </submittedName>
</protein>
<keyword evidence="1" id="KW-1133">Transmembrane helix</keyword>
<accession>A0A4Q7YGJ0</accession>
<keyword evidence="3" id="KW-1185">Reference proteome</keyword>
<reference evidence="2 3" key="1">
    <citation type="submission" date="2019-02" db="EMBL/GenBank/DDBJ databases">
        <title>Genomic Encyclopedia of Archaeal and Bacterial Type Strains, Phase II (KMG-II): from individual species to whole genera.</title>
        <authorList>
            <person name="Goeker M."/>
        </authorList>
    </citation>
    <scope>NUCLEOTIDE SEQUENCE [LARGE SCALE GENOMIC DNA]</scope>
    <source>
        <strain evidence="2 3">DSM 18101</strain>
    </source>
</reference>
<feature type="transmembrane region" description="Helical" evidence="1">
    <location>
        <begin position="30"/>
        <end position="49"/>
    </location>
</feature>
<proteinExistence type="predicted"/>
<evidence type="ECO:0000256" key="1">
    <source>
        <dbReference type="SAM" id="Phobius"/>
    </source>
</evidence>
<evidence type="ECO:0000313" key="3">
    <source>
        <dbReference type="Proteomes" id="UP000292958"/>
    </source>
</evidence>
<dbReference type="OrthoDB" id="9822035at2"/>